<keyword evidence="3" id="KW-1185">Reference proteome</keyword>
<organism evidence="2 3">
    <name type="scientific">Oryza meyeriana var. granulata</name>
    <dbReference type="NCBI Taxonomy" id="110450"/>
    <lineage>
        <taxon>Eukaryota</taxon>
        <taxon>Viridiplantae</taxon>
        <taxon>Streptophyta</taxon>
        <taxon>Embryophyta</taxon>
        <taxon>Tracheophyta</taxon>
        <taxon>Spermatophyta</taxon>
        <taxon>Magnoliopsida</taxon>
        <taxon>Liliopsida</taxon>
        <taxon>Poales</taxon>
        <taxon>Poaceae</taxon>
        <taxon>BOP clade</taxon>
        <taxon>Oryzoideae</taxon>
        <taxon>Oryzeae</taxon>
        <taxon>Oryzinae</taxon>
        <taxon>Oryza</taxon>
        <taxon>Oryza meyeriana</taxon>
    </lineage>
</organism>
<gene>
    <name evidence="2" type="ORF">E2562_006230</name>
</gene>
<evidence type="ECO:0000256" key="1">
    <source>
        <dbReference type="SAM" id="SignalP"/>
    </source>
</evidence>
<dbReference type="EMBL" id="SPHZ02000008">
    <property type="protein sequence ID" value="KAF0901765.1"/>
    <property type="molecule type" value="Genomic_DNA"/>
</dbReference>
<dbReference type="AlphaFoldDB" id="A0A6G1CM92"/>
<name>A0A6G1CM92_9ORYZ</name>
<feature type="chain" id="PRO_5026104713" description="Secreted protein" evidence="1">
    <location>
        <begin position="20"/>
        <end position="100"/>
    </location>
</feature>
<evidence type="ECO:0000313" key="2">
    <source>
        <dbReference type="EMBL" id="KAF0901765.1"/>
    </source>
</evidence>
<sequence>MRSRLPSLFLCSFAAANNADVPSPARNLAGVGEENCCRITEILSRGRNPMLVSVGAASATDNFAAASPYHIIHVEPNSINKSDLGVAATMASTTSGAGGR</sequence>
<protein>
    <recommendedName>
        <fullName evidence="4">Secreted protein</fullName>
    </recommendedName>
</protein>
<comment type="caution">
    <text evidence="2">The sequence shown here is derived from an EMBL/GenBank/DDBJ whole genome shotgun (WGS) entry which is preliminary data.</text>
</comment>
<evidence type="ECO:0000313" key="3">
    <source>
        <dbReference type="Proteomes" id="UP000479710"/>
    </source>
</evidence>
<accession>A0A6G1CM92</accession>
<dbReference type="Proteomes" id="UP000479710">
    <property type="component" value="Unassembled WGS sequence"/>
</dbReference>
<proteinExistence type="predicted"/>
<evidence type="ECO:0008006" key="4">
    <source>
        <dbReference type="Google" id="ProtNLM"/>
    </source>
</evidence>
<dbReference type="OrthoDB" id="1723324at2759"/>
<reference evidence="2 3" key="1">
    <citation type="submission" date="2019-11" db="EMBL/GenBank/DDBJ databases">
        <title>Whole genome sequence of Oryza granulata.</title>
        <authorList>
            <person name="Li W."/>
        </authorList>
    </citation>
    <scope>NUCLEOTIDE SEQUENCE [LARGE SCALE GENOMIC DNA]</scope>
    <source>
        <strain evidence="3">cv. Menghai</strain>
        <tissue evidence="2">Leaf</tissue>
    </source>
</reference>
<feature type="signal peptide" evidence="1">
    <location>
        <begin position="1"/>
        <end position="19"/>
    </location>
</feature>
<keyword evidence="1" id="KW-0732">Signal</keyword>